<evidence type="ECO:0000313" key="3">
    <source>
        <dbReference type="RefSeq" id="XP_016492405.1"/>
    </source>
</evidence>
<dbReference type="OrthoDB" id="1263412at2759"/>
<dbReference type="GeneID" id="107811928"/>
<dbReference type="KEGG" id="nta:107811928"/>
<dbReference type="Proteomes" id="UP000790787">
    <property type="component" value="Chromosome 23"/>
</dbReference>
<organism evidence="2">
    <name type="scientific">Nicotiana tabacum</name>
    <name type="common">Common tobacco</name>
    <dbReference type="NCBI Taxonomy" id="4097"/>
    <lineage>
        <taxon>Eukaryota</taxon>
        <taxon>Viridiplantae</taxon>
        <taxon>Streptophyta</taxon>
        <taxon>Embryophyta</taxon>
        <taxon>Tracheophyta</taxon>
        <taxon>Spermatophyta</taxon>
        <taxon>Magnoliopsida</taxon>
        <taxon>eudicotyledons</taxon>
        <taxon>Gunneridae</taxon>
        <taxon>Pentapetalae</taxon>
        <taxon>asterids</taxon>
        <taxon>lamiids</taxon>
        <taxon>Solanales</taxon>
        <taxon>Solanaceae</taxon>
        <taxon>Nicotianoideae</taxon>
        <taxon>Nicotianeae</taxon>
        <taxon>Nicotiana</taxon>
    </lineage>
</organism>
<proteinExistence type="predicted"/>
<evidence type="ECO:0000313" key="2">
    <source>
        <dbReference type="RefSeq" id="XP_016492404.1"/>
    </source>
</evidence>
<sequence>MENLKAVVQKPYAKISPSCSMPMFKRPKVFAMRSFPEGFTRFAKRVIEKTKEDIDVEQETESIGSHEPDAEVGEKLVYGEKNIISSSVQAMKFEPIVISEQKAGAELGIQMPEDLRDGKRIARIESIECGSTEHVDLIKVVDTRKQNAQVEDGACVDLVDKLKTRECDMTKLRRHKFYAVRDFPKDLKNFEGVDPKSQEDYVLESGDIHVDHKSKEDHVKETNDDSDKHLKVDFGCQGDLVDPFADAILCEEEFEQQEPVVPIDLEEVIQLDVDLELNEAFEDEDTIGQFECEEHGNNRYAMAQNVPLVKTASEDAKKFQLLNGLCTSEVNPFGFSKRRKVFGVRDFPDAFKILKSHKEASGEKSGSPSS</sequence>
<gene>
    <name evidence="2 3" type="primary">LOC107811928</name>
</gene>
<keyword evidence="1" id="KW-1185">Reference proteome</keyword>
<dbReference type="PaxDb" id="4097-A0A1S4BU52"/>
<dbReference type="RefSeq" id="XP_016492405.1">
    <property type="nucleotide sequence ID" value="XM_016636919.1"/>
</dbReference>
<name>A0A1S4BU52_TOBAC</name>
<dbReference type="AlphaFoldDB" id="A0A1S4BU52"/>
<protein>
    <submittedName>
        <fullName evidence="2 3">Uncharacterized protein</fullName>
    </submittedName>
</protein>
<accession>A0A1S4BU52</accession>
<evidence type="ECO:0000313" key="1">
    <source>
        <dbReference type="Proteomes" id="UP000790787"/>
    </source>
</evidence>
<reference evidence="2 3" key="2">
    <citation type="submission" date="2025-04" db="UniProtKB">
        <authorList>
            <consortium name="RefSeq"/>
        </authorList>
    </citation>
    <scope>IDENTIFICATION</scope>
</reference>
<dbReference type="RefSeq" id="XP_016492404.1">
    <property type="nucleotide sequence ID" value="XM_016636918.1"/>
</dbReference>
<reference key="1">
    <citation type="journal article" date="2014" name="Nat. Commun.">
        <title>The tobacco genome sequence and its comparison with those of tomato and potato.</title>
        <authorList>
            <person name="Sierro N."/>
            <person name="Battey J.N."/>
            <person name="Ouadi S."/>
            <person name="Bakaher N."/>
            <person name="Bovet L."/>
            <person name="Willig A."/>
            <person name="Goepfert S."/>
            <person name="Peitsch M.C."/>
            <person name="Ivanov N.V."/>
        </authorList>
    </citation>
    <scope>NUCLEOTIDE SEQUENCE [LARGE SCALE GENOMIC DNA]</scope>
    <source>
        <strain>cv. TN90</strain>
    </source>
</reference>